<dbReference type="AlphaFoldDB" id="A0AAX4HMM4"/>
<reference evidence="2 3" key="1">
    <citation type="submission" date="2023-11" db="EMBL/GenBank/DDBJ databases">
        <title>Peredibacter starrii A3.12.</title>
        <authorList>
            <person name="Mitchell R.J."/>
        </authorList>
    </citation>
    <scope>NUCLEOTIDE SEQUENCE [LARGE SCALE GENOMIC DNA]</scope>
    <source>
        <strain evidence="2 3">A3.12</strain>
    </source>
</reference>
<dbReference type="EMBL" id="CP139487">
    <property type="protein sequence ID" value="WPU64412.1"/>
    <property type="molecule type" value="Genomic_DNA"/>
</dbReference>
<name>A0AAX4HMM4_9BACT</name>
<proteinExistence type="predicted"/>
<keyword evidence="1" id="KW-0812">Transmembrane</keyword>
<dbReference type="InterPro" id="IPR007401">
    <property type="entry name" value="DUF454"/>
</dbReference>
<keyword evidence="1" id="KW-0472">Membrane</keyword>
<protein>
    <submittedName>
        <fullName evidence="2">YbaN family protein</fullName>
    </submittedName>
</protein>
<evidence type="ECO:0000313" key="3">
    <source>
        <dbReference type="Proteomes" id="UP001324634"/>
    </source>
</evidence>
<sequence length="118" mass="13225">MKPIWFVCAWIAFAIGIVGAFLPILPTTPFLILSAFLFSKSSPRFHAWILNLPLAGEGIKDWQQNRVIRTKAKIWCSIMILISVVVILTNGNIHLAVKIIVPIILVSVWAFVVSRKSE</sequence>
<evidence type="ECO:0000256" key="1">
    <source>
        <dbReference type="SAM" id="Phobius"/>
    </source>
</evidence>
<dbReference type="PANTHER" id="PTHR35813:SF1">
    <property type="entry name" value="INNER MEMBRANE PROTEIN YBAN"/>
    <property type="match status" value="1"/>
</dbReference>
<dbReference type="PIRSF" id="PIRSF016789">
    <property type="entry name" value="DUF454"/>
    <property type="match status" value="1"/>
</dbReference>
<dbReference type="KEGG" id="psti:SOO65_17095"/>
<dbReference type="Pfam" id="PF04304">
    <property type="entry name" value="DUF454"/>
    <property type="match status" value="1"/>
</dbReference>
<dbReference type="Proteomes" id="UP001324634">
    <property type="component" value="Chromosome"/>
</dbReference>
<dbReference type="GO" id="GO:0005886">
    <property type="term" value="C:plasma membrane"/>
    <property type="evidence" value="ECO:0007669"/>
    <property type="project" value="TreeGrafter"/>
</dbReference>
<dbReference type="PANTHER" id="PTHR35813">
    <property type="entry name" value="INNER MEMBRANE PROTEIN YBAN"/>
    <property type="match status" value="1"/>
</dbReference>
<feature type="transmembrane region" description="Helical" evidence="1">
    <location>
        <begin position="72"/>
        <end position="89"/>
    </location>
</feature>
<accession>A0AAX4HMM4</accession>
<keyword evidence="1" id="KW-1133">Transmembrane helix</keyword>
<dbReference type="RefSeq" id="WP_321393168.1">
    <property type="nucleotide sequence ID" value="NZ_CP139487.1"/>
</dbReference>
<gene>
    <name evidence="2" type="ORF">SOO65_17095</name>
</gene>
<evidence type="ECO:0000313" key="2">
    <source>
        <dbReference type="EMBL" id="WPU64412.1"/>
    </source>
</evidence>
<organism evidence="2 3">
    <name type="scientific">Peredibacter starrii</name>
    <dbReference type="NCBI Taxonomy" id="28202"/>
    <lineage>
        <taxon>Bacteria</taxon>
        <taxon>Pseudomonadati</taxon>
        <taxon>Bdellovibrionota</taxon>
        <taxon>Bacteriovoracia</taxon>
        <taxon>Bacteriovoracales</taxon>
        <taxon>Bacteriovoracaceae</taxon>
        <taxon>Peredibacter</taxon>
    </lineage>
</organism>
<feature type="transmembrane region" description="Helical" evidence="1">
    <location>
        <begin position="95"/>
        <end position="113"/>
    </location>
</feature>
<keyword evidence="3" id="KW-1185">Reference proteome</keyword>